<feature type="region of interest" description="Disordered" evidence="1">
    <location>
        <begin position="390"/>
        <end position="585"/>
    </location>
</feature>
<keyword evidence="2" id="KW-1133">Transmembrane helix</keyword>
<feature type="compositionally biased region" description="Polar residues" evidence="1">
    <location>
        <begin position="491"/>
        <end position="505"/>
    </location>
</feature>
<gene>
    <name evidence="3" type="ORF">UTRI_04460</name>
</gene>
<organism evidence="3 4">
    <name type="scientific">Ustilago trichophora</name>
    <dbReference type="NCBI Taxonomy" id="86804"/>
    <lineage>
        <taxon>Eukaryota</taxon>
        <taxon>Fungi</taxon>
        <taxon>Dikarya</taxon>
        <taxon>Basidiomycota</taxon>
        <taxon>Ustilaginomycotina</taxon>
        <taxon>Ustilaginomycetes</taxon>
        <taxon>Ustilaginales</taxon>
        <taxon>Ustilaginaceae</taxon>
        <taxon>Ustilago</taxon>
    </lineage>
</organism>
<feature type="compositionally biased region" description="Basic and acidic residues" evidence="1">
    <location>
        <begin position="18"/>
        <end position="27"/>
    </location>
</feature>
<keyword evidence="2" id="KW-0812">Transmembrane</keyword>
<feature type="compositionally biased region" description="Polar residues" evidence="1">
    <location>
        <begin position="454"/>
        <end position="483"/>
    </location>
</feature>
<accession>A0A5C3EDK6</accession>
<sequence length="585" mass="63802">MAPQVVPRAPIELDADEGANKRTRVDDSDPSITFHPGPSPYNDHSGTQSTWIVISDPLAYGGSAVMTNHSDASLSFTFPGDTLSVALLYKAAGTNIKLTLENGSSTPFEITAAEATASAPNGNKEAFQKKIFHLTGLPCKNHTATLSPVDGRDGSHMTMYFDWFSYASADNPMACKPTTVATASPGGASGMPVVTNNSMEYAGIGVGAAIFGFIFALLVLRFYRRRQRRRNALPDEPDRVYRPRRVTTSDDTLNMSQRSINPLLDPDPVFRPRGIHALAHDDSFATVHTEHRQSGVDSPSANAVFPLMPISGDIMGRVDDIGYSIGRTLLDMKHDPHHQRVSREVRHIGPSKLHYAKARTSSAATAPQAFPSHSTPALFGGYSLYRMPNDRTQFVPEGSTHASSPNRPPRRPCTASAVDRLRTEARQLDVHRPLSPFDRSRPTTSAGTTSTPTNINAQARLTTAPANSSTHRFRRNSTSSIDTHWSRASVDGSNSNYDHQQQQENAKMCRLDLPRPSVGGESSAAKTTDSEAEMWVSKRKIIGDGKRRRRNSSGAPRRPPRSPYRPSTGQAHAPPPLSYQPFTIS</sequence>
<dbReference type="EMBL" id="OOIN01000024">
    <property type="protein sequence ID" value="SPO28582.1"/>
    <property type="molecule type" value="Genomic_DNA"/>
</dbReference>
<evidence type="ECO:0000313" key="3">
    <source>
        <dbReference type="EMBL" id="SPO28582.1"/>
    </source>
</evidence>
<dbReference type="Proteomes" id="UP000324022">
    <property type="component" value="Unassembled WGS sequence"/>
</dbReference>
<evidence type="ECO:0000313" key="4">
    <source>
        <dbReference type="Proteomes" id="UP000324022"/>
    </source>
</evidence>
<feature type="compositionally biased region" description="Basic and acidic residues" evidence="1">
    <location>
        <begin position="419"/>
        <end position="432"/>
    </location>
</feature>
<keyword evidence="2" id="KW-0472">Membrane</keyword>
<evidence type="ECO:0000256" key="1">
    <source>
        <dbReference type="SAM" id="MobiDB-lite"/>
    </source>
</evidence>
<evidence type="ECO:0000256" key="2">
    <source>
        <dbReference type="SAM" id="Phobius"/>
    </source>
</evidence>
<protein>
    <submittedName>
        <fullName evidence="3">Uncharacterized protein</fullName>
    </submittedName>
</protein>
<feature type="region of interest" description="Disordered" evidence="1">
    <location>
        <begin position="1"/>
        <end position="45"/>
    </location>
</feature>
<dbReference type="OrthoDB" id="2544456at2759"/>
<proteinExistence type="predicted"/>
<dbReference type="AlphaFoldDB" id="A0A5C3EDK6"/>
<reference evidence="3 4" key="1">
    <citation type="submission" date="2018-03" db="EMBL/GenBank/DDBJ databases">
        <authorList>
            <person name="Guldener U."/>
        </authorList>
    </citation>
    <scope>NUCLEOTIDE SEQUENCE [LARGE SCALE GENOMIC DNA]</scope>
    <source>
        <strain evidence="3 4">NBRC100155</strain>
    </source>
</reference>
<keyword evidence="4" id="KW-1185">Reference proteome</keyword>
<feature type="compositionally biased region" description="Low complexity" evidence="1">
    <location>
        <begin position="442"/>
        <end position="453"/>
    </location>
</feature>
<feature type="transmembrane region" description="Helical" evidence="2">
    <location>
        <begin position="201"/>
        <end position="223"/>
    </location>
</feature>
<name>A0A5C3EDK6_9BASI</name>